<dbReference type="RefSeq" id="WP_216521438.1">
    <property type="nucleotide sequence ID" value="NZ_JAHLPM010000017.1"/>
</dbReference>
<organism evidence="2 3">
    <name type="scientific">Tissierella simiarum</name>
    <dbReference type="NCBI Taxonomy" id="2841534"/>
    <lineage>
        <taxon>Bacteria</taxon>
        <taxon>Bacillati</taxon>
        <taxon>Bacillota</taxon>
        <taxon>Tissierellia</taxon>
        <taxon>Tissierellales</taxon>
        <taxon>Tissierellaceae</taxon>
        <taxon>Tissierella</taxon>
    </lineage>
</organism>
<proteinExistence type="predicted"/>
<dbReference type="PANTHER" id="PTHR30619:SF7">
    <property type="entry name" value="BETA-LACTAMASE DOMAIN PROTEIN"/>
    <property type="match status" value="1"/>
</dbReference>
<accession>A0ABS6E9R1</accession>
<dbReference type="InterPro" id="IPR052159">
    <property type="entry name" value="Competence_DNA_uptake"/>
</dbReference>
<reference evidence="2 3" key="1">
    <citation type="submission" date="2021-06" db="EMBL/GenBank/DDBJ databases">
        <authorList>
            <person name="Sun Q."/>
            <person name="Li D."/>
        </authorList>
    </citation>
    <scope>NUCLEOTIDE SEQUENCE [LARGE SCALE GENOMIC DNA]</scope>
    <source>
        <strain evidence="2 3">MSJ-40</strain>
    </source>
</reference>
<protein>
    <submittedName>
        <fullName evidence="2">MBL fold metallo-hydrolase</fullName>
    </submittedName>
</protein>
<name>A0ABS6E9R1_9FIRM</name>
<dbReference type="InterPro" id="IPR004026">
    <property type="entry name" value="Ada_DNA_repair_Zn-bd"/>
</dbReference>
<dbReference type="InterPro" id="IPR001279">
    <property type="entry name" value="Metallo-B-lactamas"/>
</dbReference>
<comment type="caution">
    <text evidence="2">The sequence shown here is derived from an EMBL/GenBank/DDBJ whole genome shotgun (WGS) entry which is preliminary data.</text>
</comment>
<sequence>MNKRKVSLLLSLLLVLGMFLFGCESNIDFLDEDDGNNLLVNFIDVGQGDSTLIEFPNGETCLIDGGPRSSSEDLIDFLKTKKIEKIDYLIGTHPHEDHIGGLPEVLKNFKVEKVYLPNKTANTVIFEDLLKEIKKNDLKIIVGKSGLNIADKDGIKFDIIAPNNENYSNTNNYSIVTKIVYKDFSLLVTGDAERESELEMVEKGYDLKSKVLKVGHHGSSTSSTSEFLEKVNPDYSIISLGKDNSYGHPHKEAIERLEQINTKILRTDELGTIVIKTDGENIEILNKIENDKTVLEGKYFIGNKNTKVFHSKDCNSLPNKENQITFKSEEEALKEGYKPHGKCIK</sequence>
<dbReference type="Pfam" id="PF02805">
    <property type="entry name" value="Ada_Zn_binding"/>
    <property type="match status" value="1"/>
</dbReference>
<dbReference type="CDD" id="cd07731">
    <property type="entry name" value="ComA-like_MBL-fold"/>
    <property type="match status" value="1"/>
</dbReference>
<dbReference type="Proteomes" id="UP000749471">
    <property type="component" value="Unassembled WGS sequence"/>
</dbReference>
<evidence type="ECO:0000313" key="2">
    <source>
        <dbReference type="EMBL" id="MBU5439670.1"/>
    </source>
</evidence>
<keyword evidence="3" id="KW-1185">Reference proteome</keyword>
<dbReference type="Pfam" id="PF00753">
    <property type="entry name" value="Lactamase_B"/>
    <property type="match status" value="1"/>
</dbReference>
<evidence type="ECO:0000313" key="3">
    <source>
        <dbReference type="Proteomes" id="UP000749471"/>
    </source>
</evidence>
<dbReference type="InterPro" id="IPR035681">
    <property type="entry name" value="ComA-like_MBL"/>
</dbReference>
<gene>
    <name evidence="2" type="ORF">KQI42_16770</name>
</gene>
<dbReference type="EMBL" id="JAHLPM010000017">
    <property type="protein sequence ID" value="MBU5439670.1"/>
    <property type="molecule type" value="Genomic_DNA"/>
</dbReference>
<feature type="domain" description="Metallo-beta-lactamase" evidence="1">
    <location>
        <begin position="47"/>
        <end position="242"/>
    </location>
</feature>
<dbReference type="PANTHER" id="PTHR30619">
    <property type="entry name" value="DNA INTERNALIZATION/COMPETENCE PROTEIN COMEC/REC2"/>
    <property type="match status" value="1"/>
</dbReference>
<dbReference type="PROSITE" id="PS51257">
    <property type="entry name" value="PROKAR_LIPOPROTEIN"/>
    <property type="match status" value="1"/>
</dbReference>
<evidence type="ECO:0000259" key="1">
    <source>
        <dbReference type="SMART" id="SM00849"/>
    </source>
</evidence>
<dbReference type="SMART" id="SM00849">
    <property type="entry name" value="Lactamase_B"/>
    <property type="match status" value="1"/>
</dbReference>